<reference evidence="2" key="1">
    <citation type="submission" date="2020-02" db="EMBL/GenBank/DDBJ databases">
        <authorList>
            <person name="Enbody D E."/>
            <person name="Pettersson E M."/>
        </authorList>
    </citation>
    <scope>NUCLEOTIDE SEQUENCE [LARGE SCALE GENOMIC DNA]</scope>
</reference>
<accession>A0A8U8B7D7</accession>
<organism evidence="2 3">
    <name type="scientific">Geospiza parvula</name>
    <name type="common">Small tree-finch</name>
    <name type="synonym">Camarhynchus parvulus</name>
    <dbReference type="NCBI Taxonomy" id="87175"/>
    <lineage>
        <taxon>Eukaryota</taxon>
        <taxon>Metazoa</taxon>
        <taxon>Chordata</taxon>
        <taxon>Craniata</taxon>
        <taxon>Vertebrata</taxon>
        <taxon>Euteleostomi</taxon>
        <taxon>Archelosauria</taxon>
        <taxon>Archosauria</taxon>
        <taxon>Dinosauria</taxon>
        <taxon>Saurischia</taxon>
        <taxon>Theropoda</taxon>
        <taxon>Coelurosauria</taxon>
        <taxon>Aves</taxon>
        <taxon>Neognathae</taxon>
        <taxon>Neoaves</taxon>
        <taxon>Telluraves</taxon>
        <taxon>Australaves</taxon>
        <taxon>Passeriformes</taxon>
        <taxon>Thraupidae</taxon>
        <taxon>Camarhynchus</taxon>
    </lineage>
</organism>
<dbReference type="Proteomes" id="UP000694382">
    <property type="component" value="Chromosome 3"/>
</dbReference>
<reference evidence="2" key="2">
    <citation type="submission" date="2025-08" db="UniProtKB">
        <authorList>
            <consortium name="Ensembl"/>
        </authorList>
    </citation>
    <scope>IDENTIFICATION</scope>
</reference>
<feature type="compositionally biased region" description="Basic and acidic residues" evidence="1">
    <location>
        <begin position="1"/>
        <end position="11"/>
    </location>
</feature>
<feature type="compositionally biased region" description="Basic and acidic residues" evidence="1">
    <location>
        <begin position="131"/>
        <end position="140"/>
    </location>
</feature>
<evidence type="ECO:0000256" key="1">
    <source>
        <dbReference type="SAM" id="MobiDB-lite"/>
    </source>
</evidence>
<dbReference type="AlphaFoldDB" id="A0A8U8B7D7"/>
<feature type="compositionally biased region" description="Gly residues" evidence="1">
    <location>
        <begin position="119"/>
        <end position="130"/>
    </location>
</feature>
<reference evidence="2" key="3">
    <citation type="submission" date="2025-09" db="UniProtKB">
        <authorList>
            <consortium name="Ensembl"/>
        </authorList>
    </citation>
    <scope>IDENTIFICATION</scope>
</reference>
<evidence type="ECO:0000313" key="3">
    <source>
        <dbReference type="Proteomes" id="UP000694382"/>
    </source>
</evidence>
<proteinExistence type="predicted"/>
<name>A0A8U8B7D7_GEOPR</name>
<dbReference type="Ensembl" id="ENSCPVT00000028935.1">
    <property type="protein sequence ID" value="ENSCPVP00000025491.1"/>
    <property type="gene ID" value="ENSCPVG00000017439.1"/>
</dbReference>
<keyword evidence="3" id="KW-1185">Reference proteome</keyword>
<feature type="compositionally biased region" description="Gly residues" evidence="1">
    <location>
        <begin position="39"/>
        <end position="48"/>
    </location>
</feature>
<feature type="region of interest" description="Disordered" evidence="1">
    <location>
        <begin position="1"/>
        <end position="177"/>
    </location>
</feature>
<sequence length="177" mass="17935">MDTHQGLDMKKRAGQANGHRGVVRARAGPRETSAASGGPCPGAGGGAASGVWRARKRQAGEEKPQEPGAGGAEGGGTSRLCPRPPAPEPPCVSRRRSEPGPQPRALNESETRGCRRRGGAGSGLATGEGGRGGEARRQEAPRSGWSWEDAAAAAAATSPKGPGARRTLPAPGGIRLR</sequence>
<feature type="compositionally biased region" description="Gly residues" evidence="1">
    <location>
        <begin position="68"/>
        <end position="77"/>
    </location>
</feature>
<protein>
    <submittedName>
        <fullName evidence="2">Uncharacterized protein</fullName>
    </submittedName>
</protein>
<evidence type="ECO:0000313" key="2">
    <source>
        <dbReference type="Ensembl" id="ENSCPVP00000025491.1"/>
    </source>
</evidence>